<keyword evidence="4" id="KW-1185">Reference proteome</keyword>
<protein>
    <submittedName>
        <fullName evidence="3">Coproporphyrinogen III oxidase</fullName>
    </submittedName>
</protein>
<gene>
    <name evidence="3" type="ORF">tinsulaeT_20040</name>
</gene>
<keyword evidence="1" id="KW-0472">Membrane</keyword>
<dbReference type="RefSeq" id="WP_284244538.1">
    <property type="nucleotide sequence ID" value="NZ_BSST01000001.1"/>
</dbReference>
<proteinExistence type="predicted"/>
<evidence type="ECO:0000313" key="3">
    <source>
        <dbReference type="EMBL" id="GLX78664.1"/>
    </source>
</evidence>
<accession>A0ABQ6GTJ7</accession>
<sequence length="164" mass="18961">MIVDYWPYWLAFACMIVISLAVYAGKLLRQLKHQTERQQQLTLQQQQALATHDKKILDSVVIIVRAMKEEQCDISEGCWRLSVLLDSLKTADDLSLQFPAIFELYGAIKHMPILEERKQLSKQQRMKFDLERTKVEARLQPSVFQAIEELHNYALAKIGALSNS</sequence>
<name>A0ABQ6GTJ7_9GAMM</name>
<evidence type="ECO:0000256" key="1">
    <source>
        <dbReference type="SAM" id="Phobius"/>
    </source>
</evidence>
<dbReference type="Pfam" id="PF10675">
    <property type="entry name" value="DUF2489"/>
    <property type="match status" value="1"/>
</dbReference>
<evidence type="ECO:0000259" key="2">
    <source>
        <dbReference type="Pfam" id="PF10675"/>
    </source>
</evidence>
<organism evidence="3 4">
    <name type="scientific">Thalassotalea insulae</name>
    <dbReference type="NCBI Taxonomy" id="2056778"/>
    <lineage>
        <taxon>Bacteria</taxon>
        <taxon>Pseudomonadati</taxon>
        <taxon>Pseudomonadota</taxon>
        <taxon>Gammaproteobacteria</taxon>
        <taxon>Alteromonadales</taxon>
        <taxon>Colwelliaceae</taxon>
        <taxon>Thalassotalea</taxon>
    </lineage>
</organism>
<feature type="transmembrane region" description="Helical" evidence="1">
    <location>
        <begin position="6"/>
        <end position="28"/>
    </location>
</feature>
<dbReference type="Proteomes" id="UP001157186">
    <property type="component" value="Unassembled WGS sequence"/>
</dbReference>
<dbReference type="InterPro" id="IPR019617">
    <property type="entry name" value="DUF2489"/>
</dbReference>
<comment type="caution">
    <text evidence="3">The sequence shown here is derived from an EMBL/GenBank/DDBJ whole genome shotgun (WGS) entry which is preliminary data.</text>
</comment>
<evidence type="ECO:0000313" key="4">
    <source>
        <dbReference type="Proteomes" id="UP001157186"/>
    </source>
</evidence>
<keyword evidence="1" id="KW-1133">Transmembrane helix</keyword>
<keyword evidence="1" id="KW-0812">Transmembrane</keyword>
<reference evidence="3 4" key="1">
    <citation type="submission" date="2023-03" db="EMBL/GenBank/DDBJ databases">
        <title>Draft genome sequence of Thalassotalea insulae KCTC 62186T.</title>
        <authorList>
            <person name="Sawabe T."/>
        </authorList>
    </citation>
    <scope>NUCLEOTIDE SEQUENCE [LARGE SCALE GENOMIC DNA]</scope>
    <source>
        <strain evidence="3 4">KCTC 62186</strain>
    </source>
</reference>
<dbReference type="EMBL" id="BSST01000001">
    <property type="protein sequence ID" value="GLX78664.1"/>
    <property type="molecule type" value="Genomic_DNA"/>
</dbReference>
<feature type="domain" description="DUF2489" evidence="2">
    <location>
        <begin position="17"/>
        <end position="150"/>
    </location>
</feature>